<dbReference type="InterPro" id="IPR049804">
    <property type="entry name" value="Choice_anch_L"/>
</dbReference>
<accession>A0ABW5JXX1</accession>
<keyword evidence="1" id="KW-0732">Signal</keyword>
<gene>
    <name evidence="2" type="ORF">ACFSSB_02260</name>
</gene>
<dbReference type="EMBL" id="JBHULM010000004">
    <property type="protein sequence ID" value="MFD2541129.1"/>
    <property type="molecule type" value="Genomic_DNA"/>
</dbReference>
<comment type="caution">
    <text evidence="2">The sequence shown here is derived from an EMBL/GenBank/DDBJ whole genome shotgun (WGS) entry which is preliminary data.</text>
</comment>
<dbReference type="NCBIfam" id="TIGR04131">
    <property type="entry name" value="Bac_Flav_CTERM"/>
    <property type="match status" value="1"/>
</dbReference>
<proteinExistence type="predicted"/>
<feature type="signal peptide" evidence="1">
    <location>
        <begin position="1"/>
        <end position="21"/>
    </location>
</feature>
<evidence type="ECO:0000313" key="3">
    <source>
        <dbReference type="Proteomes" id="UP001597467"/>
    </source>
</evidence>
<dbReference type="Pfam" id="PF13585">
    <property type="entry name" value="CHU_C"/>
    <property type="match status" value="1"/>
</dbReference>
<keyword evidence="3" id="KW-1185">Reference proteome</keyword>
<name>A0ABW5JXX1_9FLAO</name>
<feature type="chain" id="PRO_5045340274" evidence="1">
    <location>
        <begin position="22"/>
        <end position="775"/>
    </location>
</feature>
<protein>
    <submittedName>
        <fullName evidence="2">Choice-of-anchor L domain-containing protein</fullName>
    </submittedName>
</protein>
<dbReference type="RefSeq" id="WP_379900513.1">
    <property type="nucleotide sequence ID" value="NZ_JBHULM010000004.1"/>
</dbReference>
<dbReference type="NCBIfam" id="NF038133">
    <property type="entry name" value="choice_anch_L"/>
    <property type="match status" value="1"/>
</dbReference>
<dbReference type="Proteomes" id="UP001597467">
    <property type="component" value="Unassembled WGS sequence"/>
</dbReference>
<dbReference type="InterPro" id="IPR013783">
    <property type="entry name" value="Ig-like_fold"/>
</dbReference>
<evidence type="ECO:0000256" key="1">
    <source>
        <dbReference type="SAM" id="SignalP"/>
    </source>
</evidence>
<evidence type="ECO:0000313" key="2">
    <source>
        <dbReference type="EMBL" id="MFD2541129.1"/>
    </source>
</evidence>
<sequence length="775" mass="84871">MKNCFLVVLSFFTCVMFSQNIQVDNNTYTPQELIEDILINSDCISNVVVTNVVGGNFGGTDQSYGYFDATGTSFPITSGLVLSTGRLSNVPGPNTSLSDDDASGWSGDADLETALGENNTYNATVLEFDFQSISNQISFRYLFASEEYQEGDANTCQYSDLFGFLIRPASASNYTNIALVPGTNTPVKVTTVHSGIPGSCQPINENYFGGWNNSVAPINFNGQTAVLTASANIIPNETYHVKLVIADEANYRYDSAVFLEAGSFTSNIELGTDRLFATRNPLCENETLDLDATQTGANGYTWFKDGLPIPGENNPTYTIVDAGTYSVSITYPSSCITTGEITVEYATNPIVNDITLVACDSNQDGITTYNLQDAEQDIISSGSNLVIDFYNSLLDAQQEANAITNVTSFENTTAMQIIYARVRNEFGCYAIAEVTLDISNNTVTIPPFTVCDNSPVDGYSEFDLNQLRTQIETQVPAGSTITFFPTEADLIAETNSIDGNYTNSIPNTETIYVRITNGSSCYAVSTVNLSIIYTPVLLEEETIKYCVDNFPNTISLEAGLTTGSPQEFTYQWLFNNTATTYTSETININQIGTYTVIATHQDGCSATRNIIVEATEMAVIETVTVAGIAPNNSVTISVSGNGDYEFAIDNINSTYQNSNIFTNVSAGEHIVYVRDKNGCETTEETIYVLGFPPYFTPNGDSYNDYWMPLGVDIDFKASMIIQIFDRYGKLLKQLHPESQGFDGRYNNENLPTSDYWFIVTFSNGKSYRGHFALVR</sequence>
<organism evidence="2 3">
    <name type="scientific">Lacinutrix gracilariae</name>
    <dbReference type="NCBI Taxonomy" id="1747198"/>
    <lineage>
        <taxon>Bacteria</taxon>
        <taxon>Pseudomonadati</taxon>
        <taxon>Bacteroidota</taxon>
        <taxon>Flavobacteriia</taxon>
        <taxon>Flavobacteriales</taxon>
        <taxon>Flavobacteriaceae</taxon>
        <taxon>Lacinutrix</taxon>
    </lineage>
</organism>
<dbReference type="InterPro" id="IPR026341">
    <property type="entry name" value="T9SS_type_B"/>
</dbReference>
<reference evidence="3" key="1">
    <citation type="journal article" date="2019" name="Int. J. Syst. Evol. Microbiol.">
        <title>The Global Catalogue of Microorganisms (GCM) 10K type strain sequencing project: providing services to taxonomists for standard genome sequencing and annotation.</title>
        <authorList>
            <consortium name="The Broad Institute Genomics Platform"/>
            <consortium name="The Broad Institute Genome Sequencing Center for Infectious Disease"/>
            <person name="Wu L."/>
            <person name="Ma J."/>
        </authorList>
    </citation>
    <scope>NUCLEOTIDE SEQUENCE [LARGE SCALE GENOMIC DNA]</scope>
    <source>
        <strain evidence="3">KCTC 42808</strain>
    </source>
</reference>
<dbReference type="Gene3D" id="2.60.40.10">
    <property type="entry name" value="Immunoglobulins"/>
    <property type="match status" value="2"/>
</dbReference>